<organism evidence="1 2">
    <name type="scientific">Iocasia fonsfrigidae</name>
    <dbReference type="NCBI Taxonomy" id="2682810"/>
    <lineage>
        <taxon>Bacteria</taxon>
        <taxon>Bacillati</taxon>
        <taxon>Bacillota</taxon>
        <taxon>Clostridia</taxon>
        <taxon>Halanaerobiales</taxon>
        <taxon>Halanaerobiaceae</taxon>
        <taxon>Iocasia</taxon>
    </lineage>
</organism>
<accession>A0A8A7K9U3</accession>
<evidence type="ECO:0000313" key="2">
    <source>
        <dbReference type="Proteomes" id="UP000665020"/>
    </source>
</evidence>
<dbReference type="AlphaFoldDB" id="A0A8A7K9U3"/>
<gene>
    <name evidence="1" type="ORF">GM661_09690</name>
</gene>
<dbReference type="EMBL" id="CP046640">
    <property type="protein sequence ID" value="QTL98231.1"/>
    <property type="molecule type" value="Genomic_DNA"/>
</dbReference>
<sequence length="160" mass="18955">MIWEMGLNWLSNTNFQRSVKLSIIFCCQEMSLLSYFAVEAYLHQSCKPSYEEIMTVIEEKYTIMNKPAAGELIRLTNNTYLLEVKKYYEIVRKALIGYNKIFTNDCKIVFLNLNKYENYLIKTGYFLKKLKLNYLSKKIITYGLKYSAAELLKQSWKLET</sequence>
<protein>
    <submittedName>
        <fullName evidence="1">DUF3189 family protein</fullName>
    </submittedName>
</protein>
<proteinExistence type="predicted"/>
<dbReference type="Pfam" id="PF11385">
    <property type="entry name" value="DUF3189"/>
    <property type="match status" value="1"/>
</dbReference>
<dbReference type="KEGG" id="ifn:GM661_09690"/>
<dbReference type="Proteomes" id="UP000665020">
    <property type="component" value="Chromosome"/>
</dbReference>
<reference evidence="1" key="1">
    <citation type="submission" date="2019-12" db="EMBL/GenBank/DDBJ databases">
        <authorList>
            <person name="zhang j."/>
            <person name="sun C.M."/>
        </authorList>
    </citation>
    <scope>NUCLEOTIDE SEQUENCE</scope>
    <source>
        <strain evidence="1">NS-1</strain>
    </source>
</reference>
<dbReference type="InterPro" id="IPR021525">
    <property type="entry name" value="DUF3189"/>
</dbReference>
<name>A0A8A7K9U3_9FIRM</name>
<evidence type="ECO:0000313" key="1">
    <source>
        <dbReference type="EMBL" id="QTL98231.1"/>
    </source>
</evidence>
<keyword evidence="2" id="KW-1185">Reference proteome</keyword>